<dbReference type="SUPFAM" id="SSF103473">
    <property type="entry name" value="MFS general substrate transporter"/>
    <property type="match status" value="1"/>
</dbReference>
<evidence type="ECO:0000256" key="6">
    <source>
        <dbReference type="SAM" id="Phobius"/>
    </source>
</evidence>
<accession>A0A3P7LI52</accession>
<dbReference type="GO" id="GO:0022857">
    <property type="term" value="F:transmembrane transporter activity"/>
    <property type="evidence" value="ECO:0007669"/>
    <property type="project" value="TreeGrafter"/>
</dbReference>
<dbReference type="Proteomes" id="UP000281553">
    <property type="component" value="Unassembled WGS sequence"/>
</dbReference>
<dbReference type="InterPro" id="IPR036259">
    <property type="entry name" value="MFS_trans_sf"/>
</dbReference>
<evidence type="ECO:0000256" key="2">
    <source>
        <dbReference type="ARBA" id="ARBA00022692"/>
    </source>
</evidence>
<evidence type="ECO:0000313" key="7">
    <source>
        <dbReference type="EMBL" id="VDN09568.1"/>
    </source>
</evidence>
<name>A0A3P7LI52_DIBLA</name>
<evidence type="ECO:0000256" key="4">
    <source>
        <dbReference type="ARBA" id="ARBA00023136"/>
    </source>
</evidence>
<evidence type="ECO:0000313" key="8">
    <source>
        <dbReference type="Proteomes" id="UP000281553"/>
    </source>
</evidence>
<feature type="transmembrane region" description="Helical" evidence="6">
    <location>
        <begin position="167"/>
        <end position="193"/>
    </location>
</feature>
<dbReference type="Gene3D" id="1.20.1250.20">
    <property type="entry name" value="MFS general substrate transporter like domains"/>
    <property type="match status" value="1"/>
</dbReference>
<evidence type="ECO:0000256" key="3">
    <source>
        <dbReference type="ARBA" id="ARBA00022989"/>
    </source>
</evidence>
<evidence type="ECO:0000256" key="5">
    <source>
        <dbReference type="SAM" id="MobiDB-lite"/>
    </source>
</evidence>
<reference evidence="7 8" key="1">
    <citation type="submission" date="2018-11" db="EMBL/GenBank/DDBJ databases">
        <authorList>
            <consortium name="Pathogen Informatics"/>
        </authorList>
    </citation>
    <scope>NUCLEOTIDE SEQUENCE [LARGE SCALE GENOMIC DNA]</scope>
</reference>
<comment type="subcellular location">
    <subcellularLocation>
        <location evidence="1">Membrane</location>
        <topology evidence="1">Multi-pass membrane protein</topology>
    </subcellularLocation>
</comment>
<feature type="transmembrane region" description="Helical" evidence="6">
    <location>
        <begin position="213"/>
        <end position="234"/>
    </location>
</feature>
<keyword evidence="2 6" id="KW-0812">Transmembrane</keyword>
<feature type="transmembrane region" description="Helical" evidence="6">
    <location>
        <begin position="102"/>
        <end position="121"/>
    </location>
</feature>
<keyword evidence="8" id="KW-1185">Reference proteome</keyword>
<dbReference type="GO" id="GO:0016020">
    <property type="term" value="C:membrane"/>
    <property type="evidence" value="ECO:0007669"/>
    <property type="project" value="UniProtKB-SubCell"/>
</dbReference>
<feature type="region of interest" description="Disordered" evidence="5">
    <location>
        <begin position="1"/>
        <end position="62"/>
    </location>
</feature>
<protein>
    <submittedName>
        <fullName evidence="7">Uncharacterized protein</fullName>
    </submittedName>
</protein>
<keyword evidence="4 6" id="KW-0472">Membrane</keyword>
<dbReference type="OrthoDB" id="3026777at2759"/>
<organism evidence="7 8">
    <name type="scientific">Dibothriocephalus latus</name>
    <name type="common">Fish tapeworm</name>
    <name type="synonym">Diphyllobothrium latum</name>
    <dbReference type="NCBI Taxonomy" id="60516"/>
    <lineage>
        <taxon>Eukaryota</taxon>
        <taxon>Metazoa</taxon>
        <taxon>Spiralia</taxon>
        <taxon>Lophotrochozoa</taxon>
        <taxon>Platyhelminthes</taxon>
        <taxon>Cestoda</taxon>
        <taxon>Eucestoda</taxon>
        <taxon>Diphyllobothriidea</taxon>
        <taxon>Diphyllobothriidae</taxon>
        <taxon>Dibothriocephalus</taxon>
    </lineage>
</organism>
<sequence>MPAQPQALTMLSDLAAGQAEKPNTPADPSSSPSELVKSEFSENPGVSFSEPTKAAAEARPEELRTTRRRLTLLGVFDGFVGCMFALTQYVAGVIIERTGYNIQLGIIISAGVLGLICVICLPETRPVPTEAVDESVDMASSSGNTKVSSPRNSLGCRTATFFRNPMFILGFLIAFLAAFVLWADVNVSMLYLMGKPFVWQSSQVGLFMGLRNASSAIVTTVIFLTMSLSANCCFSKPTEAQASEQVTPSGAEDETFTAFSRLPPRELSPTTKRYRRRLIAGIVTTLGLLTLSRIRLRELAISSPENGLAIEDASYIQYLVFRTL</sequence>
<keyword evidence="3 6" id="KW-1133">Transmembrane helix</keyword>
<dbReference type="EMBL" id="UYRU01047326">
    <property type="protein sequence ID" value="VDN09568.1"/>
    <property type="molecule type" value="Genomic_DNA"/>
</dbReference>
<dbReference type="PANTHER" id="PTHR23507:SF1">
    <property type="entry name" value="FI18259P1-RELATED"/>
    <property type="match status" value="1"/>
</dbReference>
<feature type="transmembrane region" description="Helical" evidence="6">
    <location>
        <begin position="70"/>
        <end position="90"/>
    </location>
</feature>
<evidence type="ECO:0000256" key="1">
    <source>
        <dbReference type="ARBA" id="ARBA00004141"/>
    </source>
</evidence>
<proteinExistence type="predicted"/>
<dbReference type="AlphaFoldDB" id="A0A3P7LI52"/>
<gene>
    <name evidence="7" type="ORF">DILT_LOCUS5399</name>
</gene>
<dbReference type="PANTHER" id="PTHR23507">
    <property type="entry name" value="ZGC:174356"/>
    <property type="match status" value="1"/>
</dbReference>